<dbReference type="SUPFAM" id="SSF57667">
    <property type="entry name" value="beta-beta-alpha zinc fingers"/>
    <property type="match status" value="1"/>
</dbReference>
<dbReference type="SMART" id="SM00451">
    <property type="entry name" value="ZnF_U1"/>
    <property type="match status" value="1"/>
</dbReference>
<dbReference type="PANTHER" id="PTHR47487">
    <property type="entry name" value="OS06G0651300 PROTEIN-RELATED"/>
    <property type="match status" value="1"/>
</dbReference>
<dbReference type="AlphaFoldDB" id="A0AAW2DDN6"/>
<dbReference type="InterPro" id="IPR036236">
    <property type="entry name" value="Znf_C2H2_sf"/>
</dbReference>
<evidence type="ECO:0000313" key="3">
    <source>
        <dbReference type="EMBL" id="KAL0007733.1"/>
    </source>
</evidence>
<accession>A0AAW2DDN6</accession>
<proteinExistence type="predicted"/>
<evidence type="ECO:0000256" key="1">
    <source>
        <dbReference type="SAM" id="MobiDB-lite"/>
    </source>
</evidence>
<dbReference type="EMBL" id="JAZDWU010000003">
    <property type="protein sequence ID" value="KAL0007733.1"/>
    <property type="molecule type" value="Genomic_DNA"/>
</dbReference>
<dbReference type="InterPro" id="IPR013087">
    <property type="entry name" value="Znf_C2H2_type"/>
</dbReference>
<protein>
    <recommendedName>
        <fullName evidence="2">U1-type domain-containing protein</fullName>
    </recommendedName>
</protein>
<dbReference type="GO" id="GO:0003676">
    <property type="term" value="F:nucleic acid binding"/>
    <property type="evidence" value="ECO:0007669"/>
    <property type="project" value="InterPro"/>
</dbReference>
<evidence type="ECO:0000313" key="4">
    <source>
        <dbReference type="Proteomes" id="UP001459277"/>
    </source>
</evidence>
<sequence>MRGGRRDKYMRTYEGSRRPVEPPKPKQVVPLICELCNVKCDSQIVFNSHLTGKKHQGNLKWFHGHRALYGEAGLQALYPLNFNAPSKHGQMGLQVVYQPNVNSPSASITPQVQPGVNDPQILLA</sequence>
<reference evidence="3 4" key="1">
    <citation type="submission" date="2024-01" db="EMBL/GenBank/DDBJ databases">
        <title>A telomere-to-telomere, gap-free genome of sweet tea (Lithocarpus litseifolius).</title>
        <authorList>
            <person name="Zhou J."/>
        </authorList>
    </citation>
    <scope>NUCLEOTIDE SEQUENCE [LARGE SCALE GENOMIC DNA]</scope>
    <source>
        <strain evidence="3">Zhou-2022a</strain>
        <tissue evidence="3">Leaf</tissue>
    </source>
</reference>
<dbReference type="GO" id="GO:0008270">
    <property type="term" value="F:zinc ion binding"/>
    <property type="evidence" value="ECO:0007669"/>
    <property type="project" value="InterPro"/>
</dbReference>
<keyword evidence="4" id="KW-1185">Reference proteome</keyword>
<dbReference type="PANTHER" id="PTHR47487:SF3">
    <property type="entry name" value="GLUTENIN, HIGH MOLECULAR WEIGHT SUBUNIT 12-LIKE"/>
    <property type="match status" value="1"/>
</dbReference>
<gene>
    <name evidence="3" type="ORF">SO802_009235</name>
</gene>
<dbReference type="Proteomes" id="UP001459277">
    <property type="component" value="Unassembled WGS sequence"/>
</dbReference>
<evidence type="ECO:0000259" key="2">
    <source>
        <dbReference type="SMART" id="SM00451"/>
    </source>
</evidence>
<feature type="region of interest" description="Disordered" evidence="1">
    <location>
        <begin position="1"/>
        <end position="24"/>
    </location>
</feature>
<organism evidence="3 4">
    <name type="scientific">Lithocarpus litseifolius</name>
    <dbReference type="NCBI Taxonomy" id="425828"/>
    <lineage>
        <taxon>Eukaryota</taxon>
        <taxon>Viridiplantae</taxon>
        <taxon>Streptophyta</taxon>
        <taxon>Embryophyta</taxon>
        <taxon>Tracheophyta</taxon>
        <taxon>Spermatophyta</taxon>
        <taxon>Magnoliopsida</taxon>
        <taxon>eudicotyledons</taxon>
        <taxon>Gunneridae</taxon>
        <taxon>Pentapetalae</taxon>
        <taxon>rosids</taxon>
        <taxon>fabids</taxon>
        <taxon>Fagales</taxon>
        <taxon>Fagaceae</taxon>
        <taxon>Lithocarpus</taxon>
    </lineage>
</organism>
<comment type="caution">
    <text evidence="3">The sequence shown here is derived from an EMBL/GenBank/DDBJ whole genome shotgun (WGS) entry which is preliminary data.</text>
</comment>
<dbReference type="InterPro" id="IPR003604">
    <property type="entry name" value="Matrin/U1-like-C_Znf_C2H2"/>
</dbReference>
<name>A0AAW2DDN6_9ROSI</name>
<feature type="domain" description="U1-type" evidence="2">
    <location>
        <begin position="28"/>
        <end position="62"/>
    </location>
</feature>
<dbReference type="Gene3D" id="3.30.160.60">
    <property type="entry name" value="Classic Zinc Finger"/>
    <property type="match status" value="1"/>
</dbReference>
<dbReference type="Pfam" id="PF12874">
    <property type="entry name" value="zf-met"/>
    <property type="match status" value="1"/>
</dbReference>